<name>W8VQM6_9FLAO</name>
<proteinExistence type="predicted"/>
<evidence type="ECO:0000313" key="2">
    <source>
        <dbReference type="EMBL" id="BAO55160.1"/>
    </source>
</evidence>
<evidence type="ECO:0000259" key="1">
    <source>
        <dbReference type="Pfam" id="PF04443"/>
    </source>
</evidence>
<evidence type="ECO:0000313" key="3">
    <source>
        <dbReference type="Proteomes" id="UP000031760"/>
    </source>
</evidence>
<protein>
    <submittedName>
        <fullName evidence="2">Long-chain-fatty-acid--luciferin-component ligase</fullName>
    </submittedName>
</protein>
<dbReference type="Proteomes" id="UP000031760">
    <property type="component" value="Chromosome"/>
</dbReference>
<keyword evidence="3" id="KW-1185">Reference proteome</keyword>
<dbReference type="GO" id="GO:0008218">
    <property type="term" value="P:bioluminescence"/>
    <property type="evidence" value="ECO:0007669"/>
    <property type="project" value="InterPro"/>
</dbReference>
<feature type="domain" description="Acyl-protein synthetase LuxE" evidence="1">
    <location>
        <begin position="12"/>
        <end position="335"/>
    </location>
</feature>
<organism evidence="2 3">
    <name type="scientific">Nonlabens marinus S1-08</name>
    <dbReference type="NCBI Taxonomy" id="1454201"/>
    <lineage>
        <taxon>Bacteria</taxon>
        <taxon>Pseudomonadati</taxon>
        <taxon>Bacteroidota</taxon>
        <taxon>Flavobacteriia</taxon>
        <taxon>Flavobacteriales</taxon>
        <taxon>Flavobacteriaceae</taxon>
        <taxon>Nonlabens</taxon>
    </lineage>
</organism>
<dbReference type="GO" id="GO:0047474">
    <property type="term" value="F:long-chain fatty acid--protein ligase activity"/>
    <property type="evidence" value="ECO:0007669"/>
    <property type="project" value="InterPro"/>
</dbReference>
<dbReference type="Pfam" id="PF04443">
    <property type="entry name" value="LuxE"/>
    <property type="match status" value="1"/>
</dbReference>
<dbReference type="KEGG" id="nmf:NMS_1151"/>
<gene>
    <name evidence="2" type="ORF">NMS_1151</name>
</gene>
<reference evidence="2 3" key="1">
    <citation type="journal article" date="2014" name="Proc. Natl. Acad. Sci. U.S.A.">
        <title>Functional characterization of flavobacteria rhodopsins reveals a unique class of light-driven chloride pump in bacteria.</title>
        <authorList>
            <person name="Yoshizawa S."/>
            <person name="Kumagai Y."/>
            <person name="Kim H."/>
            <person name="Ogura Y."/>
            <person name="Hayashi T."/>
            <person name="Iwasaki W."/>
            <person name="DeLong E.F."/>
            <person name="Kogure K."/>
        </authorList>
    </citation>
    <scope>NUCLEOTIDE SEQUENCE [LARGE SCALE GENOMIC DNA]</scope>
    <source>
        <strain evidence="2 3">S1-08</strain>
    </source>
</reference>
<dbReference type="AlphaFoldDB" id="W8VQM6"/>
<dbReference type="STRING" id="1454201.NMS_1151"/>
<dbReference type="HOGENOM" id="CLU_043257_0_0_10"/>
<sequence length="339" mass="38298">MKFPVFDIKSDRQFNELALEVYTYQFERNQVYRKYCQLLGKPKAAHVSEIPFLPISFFKTHQVTTDIQKDPAITFTSSGTTGIQTSQHLVGDLEIYNQSLDHSFKQFYGNHEDYTILALLPHYLERTGSSLVYMVDRWIKKSGDAQSGFYLNNLDDLAQILKSLQDSNRKVILIGVTFALLQLAEKFPMELNNTIIIETGGMKGMRKEMIKPELHQILKSAFNPQGGEGVYIERSRNTKAETHSEYGMTELLSQAYAPDGIRFQPPAWMQVSTRDTNDPLSRIAHGKTGGLNVIDLANLESCSFIATQDLCKTYADGTFEVLGRFDHSDIRGCNLLAVG</sequence>
<accession>W8VQM6</accession>
<dbReference type="InterPro" id="IPR007534">
    <property type="entry name" value="LuxE"/>
</dbReference>
<dbReference type="EMBL" id="AP014548">
    <property type="protein sequence ID" value="BAO55160.1"/>
    <property type="molecule type" value="Genomic_DNA"/>
</dbReference>
<dbReference type="RefSeq" id="WP_041497502.1">
    <property type="nucleotide sequence ID" value="NZ_AP014548.1"/>
</dbReference>
<keyword evidence="2" id="KW-0436">Ligase</keyword>
<dbReference type="OrthoDB" id="182577at2"/>